<evidence type="ECO:0000313" key="3">
    <source>
        <dbReference type="Proteomes" id="UP000316639"/>
    </source>
</evidence>
<reference evidence="2 3" key="1">
    <citation type="submission" date="2019-07" db="EMBL/GenBank/DDBJ databases">
        <title>Lentzea xizangensis sp. nov., isolated from Qinghai-Tibetan Plateau Soils.</title>
        <authorList>
            <person name="Huang J."/>
        </authorList>
    </citation>
    <scope>NUCLEOTIDE SEQUENCE [LARGE SCALE GENOMIC DNA]</scope>
    <source>
        <strain evidence="2 3">FXJ1.1311</strain>
    </source>
</reference>
<sequence>MTAPNPMTDERRATLNQLARDLVREDILNTGGYQNLHGRSAPREAIMELERQLEGPSIAAQQVPQHSDLQEQRQRELDQLAKDVIREDILNTGGYENLVTRGASQEPVTELRDQLEARPPGSQQVQQQSQQVQQQKENSLAKLIRNFIEGVKAAVNSLLGRGGQQQAQAAPVSSPPAYSPSAAAPPPYSPRFEPSPSEISPPDAPPPYSLSADSPAPESFGPRSWTRSAPVMPASSPNAPLAVSDQLDVLDPIEQQYVAQAVNEFIKNDKALSALWNEYNFPASQLLLEEHRLDPTARDIPSAAGVRKDPILNLDESQRSTKADNIEHSDATARIAQAASVRSTEMNTSEGRQYSADNPFLPLIKAGQVPQPPQQQQLMPRGL</sequence>
<dbReference type="RefSeq" id="WP_146360690.1">
    <property type="nucleotide sequence ID" value="NZ_VOBR01000050.1"/>
</dbReference>
<keyword evidence="3" id="KW-1185">Reference proteome</keyword>
<feature type="compositionally biased region" description="Pro residues" evidence="1">
    <location>
        <begin position="173"/>
        <end position="189"/>
    </location>
</feature>
<name>A0A563EFK4_9PSEU</name>
<dbReference type="EMBL" id="VOBR01000050">
    <property type="protein sequence ID" value="TWP44507.1"/>
    <property type="molecule type" value="Genomic_DNA"/>
</dbReference>
<gene>
    <name evidence="2" type="ORF">FKR81_41005</name>
</gene>
<feature type="region of interest" description="Disordered" evidence="1">
    <location>
        <begin position="165"/>
        <end position="237"/>
    </location>
</feature>
<dbReference type="Proteomes" id="UP000316639">
    <property type="component" value="Unassembled WGS sequence"/>
</dbReference>
<feature type="compositionally biased region" description="Low complexity" evidence="1">
    <location>
        <begin position="122"/>
        <end position="135"/>
    </location>
</feature>
<feature type="region of interest" description="Disordered" evidence="1">
    <location>
        <begin position="97"/>
        <end position="137"/>
    </location>
</feature>
<feature type="compositionally biased region" description="Polar residues" evidence="1">
    <location>
        <begin position="340"/>
        <end position="356"/>
    </location>
</feature>
<evidence type="ECO:0000313" key="2">
    <source>
        <dbReference type="EMBL" id="TWP44507.1"/>
    </source>
</evidence>
<feature type="compositionally biased region" description="Low complexity" evidence="1">
    <location>
        <begin position="190"/>
        <end position="201"/>
    </location>
</feature>
<comment type="caution">
    <text evidence="2">The sequence shown here is derived from an EMBL/GenBank/DDBJ whole genome shotgun (WGS) entry which is preliminary data.</text>
</comment>
<protein>
    <submittedName>
        <fullName evidence="2">Uncharacterized protein</fullName>
    </submittedName>
</protein>
<proteinExistence type="predicted"/>
<dbReference type="AlphaFoldDB" id="A0A563EFK4"/>
<organism evidence="2 3">
    <name type="scientific">Lentzea tibetensis</name>
    <dbReference type="NCBI Taxonomy" id="2591470"/>
    <lineage>
        <taxon>Bacteria</taxon>
        <taxon>Bacillati</taxon>
        <taxon>Actinomycetota</taxon>
        <taxon>Actinomycetes</taxon>
        <taxon>Pseudonocardiales</taxon>
        <taxon>Pseudonocardiaceae</taxon>
        <taxon>Lentzea</taxon>
    </lineage>
</organism>
<evidence type="ECO:0000256" key="1">
    <source>
        <dbReference type="SAM" id="MobiDB-lite"/>
    </source>
</evidence>
<accession>A0A563EFK4</accession>
<feature type="region of interest" description="Disordered" evidence="1">
    <location>
        <begin position="340"/>
        <end position="383"/>
    </location>
</feature>